<organism evidence="1">
    <name type="scientific">Daphnia magna</name>
    <dbReference type="NCBI Taxonomy" id="35525"/>
    <lineage>
        <taxon>Eukaryota</taxon>
        <taxon>Metazoa</taxon>
        <taxon>Ecdysozoa</taxon>
        <taxon>Arthropoda</taxon>
        <taxon>Crustacea</taxon>
        <taxon>Branchiopoda</taxon>
        <taxon>Diplostraca</taxon>
        <taxon>Cladocera</taxon>
        <taxon>Anomopoda</taxon>
        <taxon>Daphniidae</taxon>
        <taxon>Daphnia</taxon>
    </lineage>
</organism>
<accession>A0A0P6B3L9</accession>
<evidence type="ECO:0000313" key="1">
    <source>
        <dbReference type="EMBL" id="JAN90026.1"/>
    </source>
</evidence>
<name>A0A0P6B3L9_9CRUS</name>
<dbReference type="AlphaFoldDB" id="A0A0P6B3L9"/>
<protein>
    <submittedName>
        <fullName evidence="1">Uncharacterized protein</fullName>
    </submittedName>
</protein>
<proteinExistence type="predicted"/>
<reference evidence="1" key="1">
    <citation type="submission" date="2015-10" db="EMBL/GenBank/DDBJ databases">
        <title>EvidentialGene: Evidence-directed Construction of Complete mRNA Transcriptomes without Genomes.</title>
        <authorList>
            <person name="Gilbert D.G."/>
        </authorList>
    </citation>
    <scope>NUCLEOTIDE SEQUENCE</scope>
</reference>
<sequence length="65" mass="7658">MIVRKTKKYIHLLISDSNVFFLVQCTLQDMWYKETKSIQKRNFTVNSYVAHSNGTHVGIVFFPSF</sequence>
<dbReference type="EMBL" id="GDIQ01004711">
    <property type="protein sequence ID" value="JAN90026.1"/>
    <property type="molecule type" value="Transcribed_RNA"/>
</dbReference>